<gene>
    <name evidence="4" type="ORF">SAMN05421829_11261</name>
</gene>
<dbReference type="SUPFAM" id="SSF48452">
    <property type="entry name" value="TPR-like"/>
    <property type="match status" value="1"/>
</dbReference>
<keyword evidence="5" id="KW-1185">Reference proteome</keyword>
<dbReference type="PANTHER" id="PTHR44858:SF1">
    <property type="entry name" value="UDP-N-ACETYLGLUCOSAMINE--PEPTIDE N-ACETYLGLUCOSAMINYLTRANSFERASE SPINDLY-RELATED"/>
    <property type="match status" value="1"/>
</dbReference>
<protein>
    <submittedName>
        <fullName evidence="4">Tetratricopeptide repeat-containing protein</fullName>
    </submittedName>
</protein>
<accession>A0A1N6ZLT8</accession>
<dbReference type="OrthoDB" id="9180848at2"/>
<proteinExistence type="predicted"/>
<evidence type="ECO:0000313" key="4">
    <source>
        <dbReference type="EMBL" id="SIR27757.1"/>
    </source>
</evidence>
<sequence length="121" mass="13965">MLQMRQYEYALTAFHQVLTLAPRLPEAHVNMGFALIGLEQWKQARDFFESAIELRRDQVNAYYGLATTLDELGDRPGAMGAMQAYLHLAPLDDPFRPRAEAALWEWRSELQQTQADRQKTP</sequence>
<dbReference type="PROSITE" id="PS50005">
    <property type="entry name" value="TPR"/>
    <property type="match status" value="1"/>
</dbReference>
<dbReference type="InterPro" id="IPR011990">
    <property type="entry name" value="TPR-like_helical_dom_sf"/>
</dbReference>
<evidence type="ECO:0000256" key="3">
    <source>
        <dbReference type="PROSITE-ProRule" id="PRU00339"/>
    </source>
</evidence>
<keyword evidence="2 3" id="KW-0802">TPR repeat</keyword>
<dbReference type="PANTHER" id="PTHR44858">
    <property type="entry name" value="TETRATRICOPEPTIDE REPEAT PROTEIN 6"/>
    <property type="match status" value="1"/>
</dbReference>
<dbReference type="Gene3D" id="1.25.40.10">
    <property type="entry name" value="Tetratricopeptide repeat domain"/>
    <property type="match status" value="1"/>
</dbReference>
<dbReference type="RefSeq" id="WP_139335952.1">
    <property type="nucleotide sequence ID" value="NZ_FTMD01000012.1"/>
</dbReference>
<evidence type="ECO:0000313" key="5">
    <source>
        <dbReference type="Proteomes" id="UP000186819"/>
    </source>
</evidence>
<evidence type="ECO:0000256" key="2">
    <source>
        <dbReference type="ARBA" id="ARBA00022803"/>
    </source>
</evidence>
<dbReference type="InterPro" id="IPR050498">
    <property type="entry name" value="Ycf3"/>
</dbReference>
<dbReference type="EMBL" id="FTMD01000012">
    <property type="protein sequence ID" value="SIR27757.1"/>
    <property type="molecule type" value="Genomic_DNA"/>
</dbReference>
<dbReference type="SMART" id="SM00028">
    <property type="entry name" value="TPR"/>
    <property type="match status" value="2"/>
</dbReference>
<feature type="repeat" description="TPR" evidence="3">
    <location>
        <begin position="25"/>
        <end position="58"/>
    </location>
</feature>
<reference evidence="5" key="1">
    <citation type="submission" date="2017-01" db="EMBL/GenBank/DDBJ databases">
        <authorList>
            <person name="Varghese N."/>
            <person name="Submissions S."/>
        </authorList>
    </citation>
    <scope>NUCLEOTIDE SEQUENCE [LARGE SCALE GENOMIC DNA]</scope>
    <source>
        <strain evidence="5">ATCC 51758</strain>
    </source>
</reference>
<dbReference type="STRING" id="34027.SAMN05421829_11261"/>
<dbReference type="AlphaFoldDB" id="A0A1N6ZLT8"/>
<dbReference type="InterPro" id="IPR019734">
    <property type="entry name" value="TPR_rpt"/>
</dbReference>
<organism evidence="4 5">
    <name type="scientific">Aromatoleum tolulyticum</name>
    <dbReference type="NCBI Taxonomy" id="34027"/>
    <lineage>
        <taxon>Bacteria</taxon>
        <taxon>Pseudomonadati</taxon>
        <taxon>Pseudomonadota</taxon>
        <taxon>Betaproteobacteria</taxon>
        <taxon>Rhodocyclales</taxon>
        <taxon>Rhodocyclaceae</taxon>
        <taxon>Aromatoleum</taxon>
    </lineage>
</organism>
<dbReference type="Pfam" id="PF14559">
    <property type="entry name" value="TPR_19"/>
    <property type="match status" value="1"/>
</dbReference>
<keyword evidence="1" id="KW-0677">Repeat</keyword>
<dbReference type="Proteomes" id="UP000186819">
    <property type="component" value="Unassembled WGS sequence"/>
</dbReference>
<name>A0A1N6ZLT8_9RHOO</name>
<evidence type="ECO:0000256" key="1">
    <source>
        <dbReference type="ARBA" id="ARBA00022737"/>
    </source>
</evidence>